<dbReference type="STRING" id="1612308.SAMN05444581_102250"/>
<evidence type="ECO:0000313" key="5">
    <source>
        <dbReference type="EMBL" id="SFK12665.1"/>
    </source>
</evidence>
<evidence type="ECO:0000256" key="1">
    <source>
        <dbReference type="ARBA" id="ARBA00004196"/>
    </source>
</evidence>
<proteinExistence type="predicted"/>
<keyword evidence="4" id="KW-0472">Membrane</keyword>
<evidence type="ECO:0000256" key="2">
    <source>
        <dbReference type="ARBA" id="ARBA00022748"/>
    </source>
</evidence>
<gene>
    <name evidence="5" type="ORF">SAMN05444581_102250</name>
</gene>
<dbReference type="InterPro" id="IPR011990">
    <property type="entry name" value="TPR-like_helical_dom_sf"/>
</dbReference>
<organism evidence="5 6">
    <name type="scientific">Methylocapsa palsarum</name>
    <dbReference type="NCBI Taxonomy" id="1612308"/>
    <lineage>
        <taxon>Bacteria</taxon>
        <taxon>Pseudomonadati</taxon>
        <taxon>Pseudomonadota</taxon>
        <taxon>Alphaproteobacteria</taxon>
        <taxon>Hyphomicrobiales</taxon>
        <taxon>Beijerinckiaceae</taxon>
        <taxon>Methylocapsa</taxon>
    </lineage>
</organism>
<dbReference type="Pfam" id="PF13432">
    <property type="entry name" value="TPR_16"/>
    <property type="match status" value="1"/>
</dbReference>
<evidence type="ECO:0000313" key="6">
    <source>
        <dbReference type="Proteomes" id="UP000198755"/>
    </source>
</evidence>
<dbReference type="SUPFAM" id="SSF48452">
    <property type="entry name" value="TPR-like"/>
    <property type="match status" value="1"/>
</dbReference>
<evidence type="ECO:0000256" key="4">
    <source>
        <dbReference type="SAM" id="Phobius"/>
    </source>
</evidence>
<keyword evidence="2" id="KW-0201">Cytochrome c-type biogenesis</keyword>
<keyword evidence="6" id="KW-1185">Reference proteome</keyword>
<accession>A0A1I3WYW4</accession>
<dbReference type="InterPro" id="IPR051263">
    <property type="entry name" value="C-type_cytochrome_biogenesis"/>
</dbReference>
<keyword evidence="4" id="KW-0812">Transmembrane</keyword>
<dbReference type="NCBIfam" id="TIGR03142">
    <property type="entry name" value="cytochro_ccmI"/>
    <property type="match status" value="1"/>
</dbReference>
<feature type="transmembrane region" description="Helical" evidence="4">
    <location>
        <begin position="6"/>
        <end position="22"/>
    </location>
</feature>
<protein>
    <submittedName>
        <fullName evidence="5">Cytochrome c-type biogenesis protein CcmH</fullName>
    </submittedName>
</protein>
<evidence type="ECO:0000256" key="3">
    <source>
        <dbReference type="SAM" id="MobiDB-lite"/>
    </source>
</evidence>
<dbReference type="EMBL" id="FOSN01000002">
    <property type="protein sequence ID" value="SFK12665.1"/>
    <property type="molecule type" value="Genomic_DNA"/>
</dbReference>
<dbReference type="InterPro" id="IPR017560">
    <property type="entry name" value="Cyt_c_biogenesis_CcmI"/>
</dbReference>
<dbReference type="Gene3D" id="1.25.40.10">
    <property type="entry name" value="Tetratricopeptide repeat domain"/>
    <property type="match status" value="1"/>
</dbReference>
<dbReference type="RefSeq" id="WP_091678392.1">
    <property type="nucleotide sequence ID" value="NZ_FOSN01000002.1"/>
</dbReference>
<reference evidence="5 6" key="1">
    <citation type="submission" date="2016-10" db="EMBL/GenBank/DDBJ databases">
        <authorList>
            <person name="de Groot N.N."/>
        </authorList>
    </citation>
    <scope>NUCLEOTIDE SEQUENCE [LARGE SCALE GENOMIC DNA]</scope>
    <source>
        <strain evidence="5 6">NE2</strain>
    </source>
</reference>
<keyword evidence="4" id="KW-1133">Transmembrane helix</keyword>
<dbReference type="PANTHER" id="PTHR47870">
    <property type="entry name" value="CYTOCHROME C-TYPE BIOGENESIS PROTEIN CCMH"/>
    <property type="match status" value="1"/>
</dbReference>
<comment type="subcellular location">
    <subcellularLocation>
        <location evidence="1">Cell envelope</location>
    </subcellularLocation>
</comment>
<feature type="region of interest" description="Disordered" evidence="3">
    <location>
        <begin position="277"/>
        <end position="305"/>
    </location>
</feature>
<dbReference type="AlphaFoldDB" id="A0A1I3WYW4"/>
<feature type="transmembrane region" description="Helical" evidence="4">
    <location>
        <begin position="94"/>
        <end position="113"/>
    </location>
</feature>
<dbReference type="GO" id="GO:0030313">
    <property type="term" value="C:cell envelope"/>
    <property type="evidence" value="ECO:0007669"/>
    <property type="project" value="UniProtKB-SubCell"/>
</dbReference>
<feature type="compositionally biased region" description="Low complexity" evidence="3">
    <location>
        <begin position="294"/>
        <end position="304"/>
    </location>
</feature>
<dbReference type="Proteomes" id="UP000198755">
    <property type="component" value="Unassembled WGS sequence"/>
</dbReference>
<dbReference type="GO" id="GO:0005886">
    <property type="term" value="C:plasma membrane"/>
    <property type="evidence" value="ECO:0007669"/>
    <property type="project" value="TreeGrafter"/>
</dbReference>
<dbReference type="PANTHER" id="PTHR47870:SF1">
    <property type="entry name" value="CYTOCHROME C-TYPE BIOGENESIS PROTEIN CCMH"/>
    <property type="match status" value="1"/>
</dbReference>
<sequence length="391" mass="41365">MLWTIFAALTGLAVFSVLWPLARAPGVRSRDETEGAFYQAQIAEIDRDAKQGLVTADDAEGAKAEAARRFIAATEQAGEKQVASLAKSGRVAKIASLAAVLFVPAFALGLYSLTGAPDLPDQPLSARLQNPPNSGPDHEALMAAIEKIEAHLAEHPDDGRAYEVVAPVYLRMGRAYDSARAYSEALRLLGETPARLALYGEALVYAANGAVTSEAQKAFEAAVAEKPELAKAQFFLGLAAEQNGDVPRAREIWDRLIAGSPPDAPWVEALRQRSAALARSSEPSQAGESGAGGRAAPTGPAAQPEMAARIQAMPEAERSGVIRGMVDKLASRLARNGQDVEGWLRLVRAYSVLNETAKAREAVLDAKRNLTADPGAVGRIDALARELGIEG</sequence>
<dbReference type="OrthoDB" id="9815847at2"/>
<dbReference type="GO" id="GO:0017004">
    <property type="term" value="P:cytochrome complex assembly"/>
    <property type="evidence" value="ECO:0007669"/>
    <property type="project" value="UniProtKB-KW"/>
</dbReference>
<name>A0A1I3WYW4_9HYPH</name>